<dbReference type="EC" id="6.3.5.2" evidence="2"/>
<dbReference type="AlphaFoldDB" id="A0A7J7P7E1"/>
<dbReference type="InterPro" id="IPR025777">
    <property type="entry name" value="GMPS_ATP_PPase_dom"/>
</dbReference>
<keyword evidence="5 10" id="KW-0332">GMP biosynthesis</keyword>
<dbReference type="InterPro" id="IPR001674">
    <property type="entry name" value="GMP_synth_C"/>
</dbReference>
<evidence type="ECO:0000256" key="10">
    <source>
        <dbReference type="PROSITE-ProRule" id="PRU00886"/>
    </source>
</evidence>
<dbReference type="UniPathway" id="UPA00189">
    <property type="reaction ID" value="UER00296"/>
</dbReference>
<keyword evidence="8" id="KW-0315">Glutamine amidotransferase</keyword>
<dbReference type="InterPro" id="IPR014729">
    <property type="entry name" value="Rossmann-like_a/b/a_fold"/>
</dbReference>
<protein>
    <recommendedName>
        <fullName evidence="2">GMP synthase (glutamine-hydrolyzing)</fullName>
        <ecNumber evidence="2">6.3.5.2</ecNumber>
    </recommendedName>
    <alternativeName>
        <fullName evidence="9">Glutamine amidotransferase</fullName>
    </alternativeName>
</protein>
<name>A0A7J7P7E1_9MAGN</name>
<dbReference type="SUPFAM" id="SSF52402">
    <property type="entry name" value="Adenine nucleotide alpha hydrolases-like"/>
    <property type="match status" value="1"/>
</dbReference>
<evidence type="ECO:0000256" key="8">
    <source>
        <dbReference type="ARBA" id="ARBA00022962"/>
    </source>
</evidence>
<dbReference type="CDD" id="cd01742">
    <property type="entry name" value="GATase1_GMP_Synthase"/>
    <property type="match status" value="1"/>
</dbReference>
<dbReference type="FunFam" id="3.40.50.620:FF:000001">
    <property type="entry name" value="GMP synthase [glutamine-hydrolyzing]"/>
    <property type="match status" value="1"/>
</dbReference>
<comment type="caution">
    <text evidence="12">The sequence shown here is derived from an EMBL/GenBank/DDBJ whole genome shotgun (WGS) entry which is preliminary data.</text>
</comment>
<dbReference type="GO" id="GO:0003921">
    <property type="term" value="F:GMP synthase activity"/>
    <property type="evidence" value="ECO:0007669"/>
    <property type="project" value="InterPro"/>
</dbReference>
<dbReference type="GO" id="GO:0005524">
    <property type="term" value="F:ATP binding"/>
    <property type="evidence" value="ECO:0007669"/>
    <property type="project" value="UniProtKB-UniRule"/>
</dbReference>
<dbReference type="NCBIfam" id="NF000848">
    <property type="entry name" value="PRK00074.1"/>
    <property type="match status" value="1"/>
</dbReference>
<dbReference type="EMBL" id="JACGCM010000215">
    <property type="protein sequence ID" value="KAF6175108.1"/>
    <property type="molecule type" value="Genomic_DNA"/>
</dbReference>
<dbReference type="GO" id="GO:0005829">
    <property type="term" value="C:cytosol"/>
    <property type="evidence" value="ECO:0007669"/>
    <property type="project" value="TreeGrafter"/>
</dbReference>
<evidence type="ECO:0000256" key="2">
    <source>
        <dbReference type="ARBA" id="ARBA00012746"/>
    </source>
</evidence>
<keyword evidence="3" id="KW-0436">Ligase</keyword>
<dbReference type="PROSITE" id="PS51553">
    <property type="entry name" value="GMPS_ATP_PPASE"/>
    <property type="match status" value="1"/>
</dbReference>
<proteinExistence type="predicted"/>
<feature type="binding site" evidence="10">
    <location>
        <begin position="237"/>
        <end position="243"/>
    </location>
    <ligand>
        <name>ATP</name>
        <dbReference type="ChEBI" id="CHEBI:30616"/>
    </ligand>
</feature>
<comment type="pathway">
    <text evidence="1">Purine metabolism; GMP biosynthesis; GMP from XMP (L-Gln route): step 1/1.</text>
</comment>
<dbReference type="OrthoDB" id="1724632at2759"/>
<accession>A0A7J7P7E1</accession>
<evidence type="ECO:0000313" key="12">
    <source>
        <dbReference type="EMBL" id="KAF6175108.1"/>
    </source>
</evidence>
<dbReference type="PANTHER" id="PTHR11922">
    <property type="entry name" value="GMP SYNTHASE-RELATED"/>
    <property type="match status" value="1"/>
</dbReference>
<gene>
    <name evidence="12" type="ORF">GIB67_022789</name>
</gene>
<dbReference type="PRINTS" id="PR00096">
    <property type="entry name" value="GATASE"/>
</dbReference>
<sequence length="491" mass="54546">MDSKAVIPSNSVLILDFGSQYTHLITRRIRKLSVFSLCISGTSPLKAITDLNPKVIILSGGPHSVHSDGAPSFPPGFIEYVEENGVFVLGICYGLQLIVQKLGGEVRIGDEQEYGRMEIQVVESGCGLFGSKDVGDKQSVWMSHGDEAAKLPEGFVVVARSMQGVVAAIENPARRFYGLQYHPEVTHSPEGMETLRNFLFNVCGVNTNWSMEDVLEKEIKVIKEMVGSEDHVICALSGGVDSAVAATLVHKAIGDRLHCIFVDNGLLRYKEQERVMETFESDLHLPVTCADKKNQFLDKLRGVTDPEAKRKIIGKEFICIFDEFAQHLEQKLGKKPIFLVQGTLYPDVIESCPPPGSGRTHSHMIKSHHNVGGLPKDMKLKLIEPLKLLFKDEVRDLGSIMNVPVAFLKRHPFPGPGLAVRVIGDVTQGNALEVLRQVDEIFIQSIKEAGLMIPYGKLLLYFYRFCQLVFKVIKEHILMLLLLGLSQARME</sequence>
<dbReference type="Gene3D" id="3.30.300.10">
    <property type="match status" value="1"/>
</dbReference>
<evidence type="ECO:0000256" key="6">
    <source>
        <dbReference type="ARBA" id="ARBA00022755"/>
    </source>
</evidence>
<dbReference type="Proteomes" id="UP000541444">
    <property type="component" value="Unassembled WGS sequence"/>
</dbReference>
<dbReference type="NCBIfam" id="TIGR00888">
    <property type="entry name" value="guaA_Nterm"/>
    <property type="match status" value="1"/>
</dbReference>
<evidence type="ECO:0000256" key="4">
    <source>
        <dbReference type="ARBA" id="ARBA00022741"/>
    </source>
</evidence>
<evidence type="ECO:0000256" key="1">
    <source>
        <dbReference type="ARBA" id="ARBA00005153"/>
    </source>
</evidence>
<keyword evidence="13" id="KW-1185">Reference proteome</keyword>
<evidence type="ECO:0000256" key="9">
    <source>
        <dbReference type="ARBA" id="ARBA00031356"/>
    </source>
</evidence>
<dbReference type="PROSITE" id="PS51273">
    <property type="entry name" value="GATASE_TYPE_1"/>
    <property type="match status" value="1"/>
</dbReference>
<keyword evidence="4 10" id="KW-0547">Nucleotide-binding</keyword>
<organism evidence="12 13">
    <name type="scientific">Kingdonia uniflora</name>
    <dbReference type="NCBI Taxonomy" id="39325"/>
    <lineage>
        <taxon>Eukaryota</taxon>
        <taxon>Viridiplantae</taxon>
        <taxon>Streptophyta</taxon>
        <taxon>Embryophyta</taxon>
        <taxon>Tracheophyta</taxon>
        <taxon>Spermatophyta</taxon>
        <taxon>Magnoliopsida</taxon>
        <taxon>Ranunculales</taxon>
        <taxon>Circaeasteraceae</taxon>
        <taxon>Kingdonia</taxon>
    </lineage>
</organism>
<dbReference type="Gene3D" id="3.40.50.620">
    <property type="entry name" value="HUPs"/>
    <property type="match status" value="1"/>
</dbReference>
<dbReference type="CDD" id="cd01997">
    <property type="entry name" value="GMP_synthase_C"/>
    <property type="match status" value="1"/>
</dbReference>
<dbReference type="PANTHER" id="PTHR11922:SF2">
    <property type="entry name" value="GMP SYNTHASE [GLUTAMINE-HYDROLYZING]"/>
    <property type="match status" value="1"/>
</dbReference>
<dbReference type="Gene3D" id="3.40.50.880">
    <property type="match status" value="1"/>
</dbReference>
<dbReference type="Pfam" id="PF00117">
    <property type="entry name" value="GATase"/>
    <property type="match status" value="1"/>
</dbReference>
<keyword evidence="6 10" id="KW-0658">Purine biosynthesis</keyword>
<dbReference type="InterPro" id="IPR029062">
    <property type="entry name" value="Class_I_gatase-like"/>
</dbReference>
<dbReference type="InterPro" id="IPR017926">
    <property type="entry name" value="GATASE"/>
</dbReference>
<evidence type="ECO:0000256" key="7">
    <source>
        <dbReference type="ARBA" id="ARBA00022840"/>
    </source>
</evidence>
<evidence type="ECO:0000256" key="5">
    <source>
        <dbReference type="ARBA" id="ARBA00022749"/>
    </source>
</evidence>
<evidence type="ECO:0000259" key="11">
    <source>
        <dbReference type="PROSITE" id="PS51553"/>
    </source>
</evidence>
<dbReference type="InterPro" id="IPR004739">
    <property type="entry name" value="GMP_synth_GATase"/>
</dbReference>
<keyword evidence="7 10" id="KW-0067">ATP-binding</keyword>
<evidence type="ECO:0000313" key="13">
    <source>
        <dbReference type="Proteomes" id="UP000541444"/>
    </source>
</evidence>
<dbReference type="Pfam" id="PF03054">
    <property type="entry name" value="tRNA_Me_trans"/>
    <property type="match status" value="1"/>
</dbReference>
<reference evidence="12 13" key="1">
    <citation type="journal article" date="2020" name="IScience">
        <title>Genome Sequencing of the Endangered Kingdonia uniflora (Circaeasteraceae, Ranunculales) Reveals Potential Mechanisms of Evolutionary Specialization.</title>
        <authorList>
            <person name="Sun Y."/>
            <person name="Deng T."/>
            <person name="Zhang A."/>
            <person name="Moore M.J."/>
            <person name="Landis J.B."/>
            <person name="Lin N."/>
            <person name="Zhang H."/>
            <person name="Zhang X."/>
            <person name="Huang J."/>
            <person name="Zhang X."/>
            <person name="Sun H."/>
            <person name="Wang H."/>
        </authorList>
    </citation>
    <scope>NUCLEOTIDE SEQUENCE [LARGE SCALE GENOMIC DNA]</scope>
    <source>
        <strain evidence="12">TB1705</strain>
        <tissue evidence="12">Leaf</tissue>
    </source>
</reference>
<dbReference type="SUPFAM" id="SSF52317">
    <property type="entry name" value="Class I glutamine amidotransferase-like"/>
    <property type="match status" value="1"/>
</dbReference>
<feature type="domain" description="GMPS ATP-PPase" evidence="11">
    <location>
        <begin position="209"/>
        <end position="410"/>
    </location>
</feature>
<evidence type="ECO:0000256" key="3">
    <source>
        <dbReference type="ARBA" id="ARBA00022598"/>
    </source>
</evidence>
<dbReference type="FunFam" id="3.40.50.880:FF:000001">
    <property type="entry name" value="GMP synthase [glutamine-hydrolyzing]"/>
    <property type="match status" value="1"/>
</dbReference>